<accession>A0A7R8XE54</accession>
<evidence type="ECO:0000313" key="5">
    <source>
        <dbReference type="EMBL" id="CAD7245569.1"/>
    </source>
</evidence>
<dbReference type="OrthoDB" id="1792at2759"/>
<dbReference type="Pfam" id="PF04841">
    <property type="entry name" value="Vps16_N"/>
    <property type="match status" value="1"/>
</dbReference>
<feature type="domain" description="Vps16 C-terminal" evidence="3">
    <location>
        <begin position="173"/>
        <end position="449"/>
    </location>
</feature>
<dbReference type="InterPro" id="IPR038132">
    <property type="entry name" value="Vps16_C_sf"/>
</dbReference>
<gene>
    <name evidence="5" type="ORF">DSTB1V02_LOCUS5441</name>
</gene>
<dbReference type="PANTHER" id="PTHR12811:SF0">
    <property type="entry name" value="VACUOLAR PROTEIN SORTING-ASSOCIATED PROTEIN 16 HOMOLOG"/>
    <property type="match status" value="1"/>
</dbReference>
<evidence type="ECO:0000259" key="3">
    <source>
        <dbReference type="Pfam" id="PF04840"/>
    </source>
</evidence>
<dbReference type="Pfam" id="PF04840">
    <property type="entry name" value="Vps16_C"/>
    <property type="match status" value="1"/>
</dbReference>
<dbReference type="Gene3D" id="1.10.150.780">
    <property type="entry name" value="Vps16, C-terminal region"/>
    <property type="match status" value="1"/>
</dbReference>
<evidence type="ECO:0000259" key="4">
    <source>
        <dbReference type="Pfam" id="PF04841"/>
    </source>
</evidence>
<dbReference type="EMBL" id="LR900406">
    <property type="protein sequence ID" value="CAD7245569.1"/>
    <property type="molecule type" value="Genomic_DNA"/>
</dbReference>
<dbReference type="GO" id="GO:0005768">
    <property type="term" value="C:endosome"/>
    <property type="evidence" value="ECO:0007669"/>
    <property type="project" value="TreeGrafter"/>
</dbReference>
<evidence type="ECO:0000313" key="6">
    <source>
        <dbReference type="Proteomes" id="UP000677054"/>
    </source>
</evidence>
<dbReference type="InterPro" id="IPR006926">
    <property type="entry name" value="Vps16_N"/>
</dbReference>
<keyword evidence="6" id="KW-1185">Reference proteome</keyword>
<dbReference type="AlphaFoldDB" id="A0A7R8XE54"/>
<dbReference type="Proteomes" id="UP000677054">
    <property type="component" value="Unassembled WGS sequence"/>
</dbReference>
<dbReference type="GO" id="GO:0042144">
    <property type="term" value="P:vacuole fusion, non-autophagic"/>
    <property type="evidence" value="ECO:0007669"/>
    <property type="project" value="TreeGrafter"/>
</dbReference>
<dbReference type="PANTHER" id="PTHR12811">
    <property type="entry name" value="VACUOLAR PROTEIN SORTING VPS16"/>
    <property type="match status" value="1"/>
</dbReference>
<dbReference type="InterPro" id="IPR016534">
    <property type="entry name" value="VPS16"/>
</dbReference>
<reference evidence="5" key="1">
    <citation type="submission" date="2020-11" db="EMBL/GenBank/DDBJ databases">
        <authorList>
            <person name="Tran Van P."/>
        </authorList>
    </citation>
    <scope>NUCLEOTIDE SEQUENCE</scope>
</reference>
<evidence type="ECO:0000256" key="1">
    <source>
        <dbReference type="ARBA" id="ARBA00009250"/>
    </source>
</evidence>
<feature type="domain" description="Vps16 N-terminal" evidence="4">
    <location>
        <begin position="2"/>
        <end position="49"/>
    </location>
</feature>
<name>A0A7R8XE54_9CRUS</name>
<dbReference type="InterPro" id="IPR006925">
    <property type="entry name" value="Vps16_C"/>
</dbReference>
<organism evidence="5">
    <name type="scientific">Darwinula stevensoni</name>
    <dbReference type="NCBI Taxonomy" id="69355"/>
    <lineage>
        <taxon>Eukaryota</taxon>
        <taxon>Metazoa</taxon>
        <taxon>Ecdysozoa</taxon>
        <taxon>Arthropoda</taxon>
        <taxon>Crustacea</taxon>
        <taxon>Oligostraca</taxon>
        <taxon>Ostracoda</taxon>
        <taxon>Podocopa</taxon>
        <taxon>Podocopida</taxon>
        <taxon>Darwinulocopina</taxon>
        <taxon>Darwinuloidea</taxon>
        <taxon>Darwinulidae</taxon>
        <taxon>Darwinula</taxon>
    </lineage>
</organism>
<evidence type="ECO:0000256" key="2">
    <source>
        <dbReference type="ARBA" id="ARBA00017947"/>
    </source>
</evidence>
<sequence>MVEENLPKAVEQCIQAAAFEFDVSIQKLLLKAGNLGRGYLSRQNPSHFVETCQALRILAALRHTSLAIPLTYTQYQTLGTQVVVDRLVMRRKYLLAIRISKYLRIPPTDGEDRILRHWTLRQVGSPLLVPLSACPALLCIFVSPFQKKVEGRKESSKEIAHKIARKLGVNPRISYAFLAQKALESNSKDLAIKLLGYEGSASKQVPPLLQLGQYQEALQQSVVSGDPELIYLSLHEIQKNLPLGQFQLLVRDYPAAQALYMKQCQQRQKWNALMDIFIQEDNFMGQALSRIRESYSSPRIDEQLAVLMGAVDCLRRSKMGETGKNWFILTEDHVRLMKHLINSPSSSLDPCLPLQDVVHQLLLTRDSKAAEKLRSEFRIPADQYTWLELLAAGELRDWSEIQRLARNKKLPVDFDAFVDVCLAHGNLSEARRYLPKVRPENVIKYHVRAG</sequence>
<dbReference type="GO" id="GO:0005765">
    <property type="term" value="C:lysosomal membrane"/>
    <property type="evidence" value="ECO:0007669"/>
    <property type="project" value="TreeGrafter"/>
</dbReference>
<proteinExistence type="inferred from homology"/>
<dbReference type="GO" id="GO:0003779">
    <property type="term" value="F:actin binding"/>
    <property type="evidence" value="ECO:0007669"/>
    <property type="project" value="TreeGrafter"/>
</dbReference>
<dbReference type="GO" id="GO:0030897">
    <property type="term" value="C:HOPS complex"/>
    <property type="evidence" value="ECO:0007669"/>
    <property type="project" value="TreeGrafter"/>
</dbReference>
<dbReference type="GO" id="GO:0006886">
    <property type="term" value="P:intracellular protein transport"/>
    <property type="evidence" value="ECO:0007669"/>
    <property type="project" value="InterPro"/>
</dbReference>
<dbReference type="EMBL" id="CAJPEV010000889">
    <property type="protein sequence ID" value="CAG0889321.1"/>
    <property type="molecule type" value="Genomic_DNA"/>
</dbReference>
<protein>
    <recommendedName>
        <fullName evidence="2">Vacuolar protein sorting-associated protein 16 homolog</fullName>
    </recommendedName>
</protein>
<dbReference type="GO" id="GO:0016197">
    <property type="term" value="P:endosomal transport"/>
    <property type="evidence" value="ECO:0007669"/>
    <property type="project" value="TreeGrafter"/>
</dbReference>
<comment type="similarity">
    <text evidence="1">Belongs to the VPS16 family.</text>
</comment>